<keyword evidence="1" id="KW-0479">Metal-binding</keyword>
<dbReference type="Pfam" id="PF00394">
    <property type="entry name" value="Cu-oxidase"/>
    <property type="match status" value="1"/>
</dbReference>
<feature type="domain" description="Plastocyanin-like" evidence="7">
    <location>
        <begin position="60"/>
        <end position="169"/>
    </location>
</feature>
<dbReference type="RefSeq" id="WP_166946689.1">
    <property type="nucleotide sequence ID" value="NZ_JAARLZ010000002.1"/>
</dbReference>
<dbReference type="Proteomes" id="UP000490980">
    <property type="component" value="Unassembled WGS sequence"/>
</dbReference>
<dbReference type="GO" id="GO:0042597">
    <property type="term" value="C:periplasmic space"/>
    <property type="evidence" value="ECO:0007669"/>
    <property type="project" value="InterPro"/>
</dbReference>
<sequence>MHSSGFPELPSPSRRRFVTGLAMGGVAAGLGLLVPGKGWASPSQGQLSVLKGTDLSLEIGTSTVNYTGASRIATTINGGIPGPLLRLKEGTTATLRVTNRLPTSTSIHWHGIILPSDQDGVPGFSYKGIDAGETFVYRFPVRQSGTYWYHSHTGFQEQTGVYGPMVIDPAGPERYPSDREHVIMLSDWTDMDPERLFLRLKQQSDYFNYGKPTAVDFFRDVRRKGLGEALSMRRMWNSMRMNPTDFSDVGAAAYTYLMNGYSPSGNWNGLFRPGEKLRLRFINGSSSTIFDVRIPGLKMTVISADGQDVEPVPVDEFRISVAETYDVLIEPTEDRAYTVFAQSIDRAGYTRGTLSPRPGMEADVPAMDPRQWLDMRDMMGAMGGDTSGPGMAGMDHGSMAGMEGMDMSGMDHGAMDHGSMAGMSGMVNVRHAKTEYSPAVDMHVDMPRTNLDDPGIGLRDNGRRVLTYADLHTVGGSMDEREPGREIELHLTGNMERFIWSFDGVKFSDAKPVHFRKGERVRVVLVNDSMMNHPIHLHGMWSELETPEGAFQVRKHTINVQPAQRVTYAVTADNPGRWAYHCHLLYHMEAGMFREVVVS</sequence>
<dbReference type="AlphaFoldDB" id="A0A7X5U876"/>
<dbReference type="InterPro" id="IPR019546">
    <property type="entry name" value="TAT_signal_bac_arc"/>
</dbReference>
<keyword evidence="9" id="KW-1185">Reference proteome</keyword>
<protein>
    <submittedName>
        <fullName evidence="8">Copper resistance system multicopper oxidase</fullName>
    </submittedName>
</protein>
<dbReference type="CDD" id="cd13848">
    <property type="entry name" value="CuRO_1_CopA"/>
    <property type="match status" value="1"/>
</dbReference>
<dbReference type="Pfam" id="PF07732">
    <property type="entry name" value="Cu-oxidase_3"/>
    <property type="match status" value="1"/>
</dbReference>
<comment type="caution">
    <text evidence="8">The sequence shown here is derived from an EMBL/GenBank/DDBJ whole genome shotgun (WGS) entry which is preliminary data.</text>
</comment>
<dbReference type="InterPro" id="IPR034284">
    <property type="entry name" value="CuRO_1_CopA"/>
</dbReference>
<dbReference type="CDD" id="cd13896">
    <property type="entry name" value="CuRO_3_CopA"/>
    <property type="match status" value="1"/>
</dbReference>
<evidence type="ECO:0000256" key="2">
    <source>
        <dbReference type="ARBA" id="ARBA00022729"/>
    </source>
</evidence>
<dbReference type="InterPro" id="IPR001117">
    <property type="entry name" value="Cu-oxidase_2nd"/>
</dbReference>
<dbReference type="InterPro" id="IPR034279">
    <property type="entry name" value="CuRO_3_CopA"/>
</dbReference>
<dbReference type="Gene3D" id="2.60.40.420">
    <property type="entry name" value="Cupredoxins - blue copper proteins"/>
    <property type="match status" value="3"/>
</dbReference>
<dbReference type="PROSITE" id="PS00080">
    <property type="entry name" value="MULTICOPPER_OXIDASE2"/>
    <property type="match status" value="1"/>
</dbReference>
<keyword evidence="3" id="KW-0560">Oxidoreductase</keyword>
<evidence type="ECO:0000313" key="8">
    <source>
        <dbReference type="EMBL" id="NII05592.1"/>
    </source>
</evidence>
<keyword evidence="2" id="KW-0732">Signal</keyword>
<keyword evidence="4" id="KW-0186">Copper</keyword>
<dbReference type="InterPro" id="IPR002355">
    <property type="entry name" value="Cu_oxidase_Cu_BS"/>
</dbReference>
<evidence type="ECO:0000259" key="5">
    <source>
        <dbReference type="Pfam" id="PF00394"/>
    </source>
</evidence>
<dbReference type="PROSITE" id="PS51318">
    <property type="entry name" value="TAT"/>
    <property type="match status" value="1"/>
</dbReference>
<dbReference type="PROSITE" id="PS00079">
    <property type="entry name" value="MULTICOPPER_OXIDASE1"/>
    <property type="match status" value="1"/>
</dbReference>
<dbReference type="GO" id="GO:0005507">
    <property type="term" value="F:copper ion binding"/>
    <property type="evidence" value="ECO:0007669"/>
    <property type="project" value="InterPro"/>
</dbReference>
<feature type="domain" description="Plastocyanin-like" evidence="5">
    <location>
        <begin position="180"/>
        <end position="351"/>
    </location>
</feature>
<dbReference type="PANTHER" id="PTHR11709">
    <property type="entry name" value="MULTI-COPPER OXIDASE"/>
    <property type="match status" value="1"/>
</dbReference>
<evidence type="ECO:0000259" key="7">
    <source>
        <dbReference type="Pfam" id="PF07732"/>
    </source>
</evidence>
<evidence type="ECO:0000256" key="1">
    <source>
        <dbReference type="ARBA" id="ARBA00022723"/>
    </source>
</evidence>
<accession>A0A7X5U876</accession>
<gene>
    <name evidence="8" type="ORF">HBF25_04200</name>
</gene>
<dbReference type="InterPro" id="IPR011707">
    <property type="entry name" value="Cu-oxidase-like_N"/>
</dbReference>
<dbReference type="InterPro" id="IPR045087">
    <property type="entry name" value="Cu-oxidase_fam"/>
</dbReference>
<dbReference type="CDD" id="cd13874">
    <property type="entry name" value="CuRO_2_CopA"/>
    <property type="match status" value="1"/>
</dbReference>
<evidence type="ECO:0000256" key="3">
    <source>
        <dbReference type="ARBA" id="ARBA00023002"/>
    </source>
</evidence>
<dbReference type="InterPro" id="IPR006376">
    <property type="entry name" value="Cu-R_CopA"/>
</dbReference>
<dbReference type="InterPro" id="IPR011706">
    <property type="entry name" value="Cu-oxidase_C"/>
</dbReference>
<dbReference type="InterPro" id="IPR033138">
    <property type="entry name" value="Cu_oxidase_CS"/>
</dbReference>
<dbReference type="EMBL" id="JAARLZ010000002">
    <property type="protein sequence ID" value="NII05592.1"/>
    <property type="molecule type" value="Genomic_DNA"/>
</dbReference>
<dbReference type="NCBIfam" id="TIGR01480">
    <property type="entry name" value="copper_res_A"/>
    <property type="match status" value="1"/>
</dbReference>
<dbReference type="SUPFAM" id="SSF49503">
    <property type="entry name" value="Cupredoxins"/>
    <property type="match status" value="3"/>
</dbReference>
<evidence type="ECO:0000259" key="6">
    <source>
        <dbReference type="Pfam" id="PF07731"/>
    </source>
</evidence>
<dbReference type="Pfam" id="PF07731">
    <property type="entry name" value="Cu-oxidase_2"/>
    <property type="match status" value="1"/>
</dbReference>
<evidence type="ECO:0000256" key="4">
    <source>
        <dbReference type="ARBA" id="ARBA00023008"/>
    </source>
</evidence>
<organism evidence="8 9">
    <name type="scientific">Luteibacter anthropi</name>
    <dbReference type="NCBI Taxonomy" id="564369"/>
    <lineage>
        <taxon>Bacteria</taxon>
        <taxon>Pseudomonadati</taxon>
        <taxon>Pseudomonadota</taxon>
        <taxon>Gammaproteobacteria</taxon>
        <taxon>Lysobacterales</taxon>
        <taxon>Rhodanobacteraceae</taxon>
        <taxon>Luteibacter</taxon>
    </lineage>
</organism>
<name>A0A7X5U876_9GAMM</name>
<reference evidence="8 9" key="1">
    <citation type="submission" date="2020-03" db="EMBL/GenBank/DDBJ databases">
        <authorList>
            <person name="Lai Q."/>
        </authorList>
    </citation>
    <scope>NUCLEOTIDE SEQUENCE [LARGE SCALE GENOMIC DNA]</scope>
    <source>
        <strain evidence="8 9">CCUG 25036</strain>
    </source>
</reference>
<evidence type="ECO:0000313" key="9">
    <source>
        <dbReference type="Proteomes" id="UP000490980"/>
    </source>
</evidence>
<dbReference type="InterPro" id="IPR034282">
    <property type="entry name" value="CuRO_2_CopA"/>
</dbReference>
<dbReference type="NCBIfam" id="TIGR01409">
    <property type="entry name" value="TAT_signal_seq"/>
    <property type="match status" value="1"/>
</dbReference>
<feature type="domain" description="Plastocyanin-like" evidence="6">
    <location>
        <begin position="482"/>
        <end position="598"/>
    </location>
</feature>
<dbReference type="GO" id="GO:0016491">
    <property type="term" value="F:oxidoreductase activity"/>
    <property type="evidence" value="ECO:0007669"/>
    <property type="project" value="UniProtKB-KW"/>
</dbReference>
<dbReference type="PANTHER" id="PTHR11709:SF394">
    <property type="entry name" value="FI03373P-RELATED"/>
    <property type="match status" value="1"/>
</dbReference>
<dbReference type="InterPro" id="IPR006311">
    <property type="entry name" value="TAT_signal"/>
</dbReference>
<dbReference type="InterPro" id="IPR008972">
    <property type="entry name" value="Cupredoxin"/>
</dbReference>
<proteinExistence type="predicted"/>